<feature type="compositionally biased region" description="Polar residues" evidence="1">
    <location>
        <begin position="297"/>
        <end position="316"/>
    </location>
</feature>
<evidence type="ECO:0000313" key="2">
    <source>
        <dbReference type="EMBL" id="RDX52469.1"/>
    </source>
</evidence>
<dbReference type="STRING" id="139420.A0A371DIW3"/>
<reference evidence="2 3" key="1">
    <citation type="journal article" date="2018" name="Biotechnol. Biofuels">
        <title>Integrative visual omics of the white-rot fungus Polyporus brumalis exposes the biotechnological potential of its oxidative enzymes for delignifying raw plant biomass.</title>
        <authorList>
            <person name="Miyauchi S."/>
            <person name="Rancon A."/>
            <person name="Drula E."/>
            <person name="Hage H."/>
            <person name="Chaduli D."/>
            <person name="Favel A."/>
            <person name="Grisel S."/>
            <person name="Henrissat B."/>
            <person name="Herpoel-Gimbert I."/>
            <person name="Ruiz-Duenas F.J."/>
            <person name="Chevret D."/>
            <person name="Hainaut M."/>
            <person name="Lin J."/>
            <person name="Wang M."/>
            <person name="Pangilinan J."/>
            <person name="Lipzen A."/>
            <person name="Lesage-Meessen L."/>
            <person name="Navarro D."/>
            <person name="Riley R."/>
            <person name="Grigoriev I.V."/>
            <person name="Zhou S."/>
            <person name="Raouche S."/>
            <person name="Rosso M.N."/>
        </authorList>
    </citation>
    <scope>NUCLEOTIDE SEQUENCE [LARGE SCALE GENOMIC DNA]</scope>
    <source>
        <strain evidence="2 3">BRFM 1820</strain>
    </source>
</reference>
<feature type="compositionally biased region" description="Low complexity" evidence="1">
    <location>
        <begin position="90"/>
        <end position="195"/>
    </location>
</feature>
<protein>
    <submittedName>
        <fullName evidence="2">Uncharacterized protein</fullName>
    </submittedName>
</protein>
<evidence type="ECO:0000256" key="1">
    <source>
        <dbReference type="SAM" id="MobiDB-lite"/>
    </source>
</evidence>
<proteinExistence type="predicted"/>
<gene>
    <name evidence="2" type="ORF">OH76DRAFT_159952</name>
</gene>
<feature type="region of interest" description="Disordered" evidence="1">
    <location>
        <begin position="71"/>
        <end position="219"/>
    </location>
</feature>
<dbReference type="Proteomes" id="UP000256964">
    <property type="component" value="Unassembled WGS sequence"/>
</dbReference>
<dbReference type="AlphaFoldDB" id="A0A371DIW3"/>
<dbReference type="EMBL" id="KZ857390">
    <property type="protein sequence ID" value="RDX52469.1"/>
    <property type="molecule type" value="Genomic_DNA"/>
</dbReference>
<feature type="compositionally biased region" description="Pro residues" evidence="1">
    <location>
        <begin position="76"/>
        <end position="85"/>
    </location>
</feature>
<feature type="region of interest" description="Disordered" evidence="1">
    <location>
        <begin position="297"/>
        <end position="368"/>
    </location>
</feature>
<sequence length="566" mass="62814">MCSGASLFSVSGNAAWFFDFFQLFTHRSTHPTSSLEAVSWARCDPPVYSEVLCSVVRRSLPIVTARFLATMDNRPPFDPSQLPPGDPRRQQQPYPQQPWFHSQQPQLSAAQQQQFYAQQPQPQQPHAQQTQPYRQQQPPYRQQQQPHAQQQQPYPQRQQPYPQRQQPHPQQQQPHAQQQPPYLQQQQPHAQQQQRNPHNSNHTLSSSRPTFSNNNLTLNSSSATLSNSSVTLSNSSATLSNSNHTMDRLTSLGISQGYPAMGPGVSSLGPHTHPPASNAPVAAPAGHMYRTPMPQHTQVGVTHPTASSMSRQTSASGPAPAGSQYLQTPGGVPTGIANIPMPSAHPQPLATHATQSAGGRPTGGGVGVVLSSDATVTQANSVSTPHTTGATTMTEIAEPPNLKLDDVRMTRRNFSGTLPVQSDPKRRPGYITDFPQFPQPGPFGSAYSIGHVFQYYYLGRAFIPASRSPYTRDRDTHSNNRVSMTPSLFEKLGTAFESRLYALWRHVPYDNKKWRPCFATWYEYKEPIHGRGGTDGVYLAPMYSSKKPDNPTEWADYNFDKLVRLR</sequence>
<organism evidence="2 3">
    <name type="scientific">Lentinus brumalis</name>
    <dbReference type="NCBI Taxonomy" id="2498619"/>
    <lineage>
        <taxon>Eukaryota</taxon>
        <taxon>Fungi</taxon>
        <taxon>Dikarya</taxon>
        <taxon>Basidiomycota</taxon>
        <taxon>Agaricomycotina</taxon>
        <taxon>Agaricomycetes</taxon>
        <taxon>Polyporales</taxon>
        <taxon>Polyporaceae</taxon>
        <taxon>Lentinus</taxon>
    </lineage>
</organism>
<feature type="compositionally biased region" description="Polar residues" evidence="1">
    <location>
        <begin position="196"/>
        <end position="211"/>
    </location>
</feature>
<keyword evidence="3" id="KW-1185">Reference proteome</keyword>
<accession>A0A371DIW3</accession>
<evidence type="ECO:0000313" key="3">
    <source>
        <dbReference type="Proteomes" id="UP000256964"/>
    </source>
</evidence>
<name>A0A371DIW3_9APHY</name>